<dbReference type="EMBL" id="DVMU01000144">
    <property type="protein sequence ID" value="HIU34193.1"/>
    <property type="molecule type" value="Genomic_DNA"/>
</dbReference>
<dbReference type="Pfam" id="PF02624">
    <property type="entry name" value="YcaO"/>
    <property type="match status" value="1"/>
</dbReference>
<reference evidence="2" key="2">
    <citation type="journal article" date="2021" name="PeerJ">
        <title>Extensive microbial diversity within the chicken gut microbiome revealed by metagenomics and culture.</title>
        <authorList>
            <person name="Gilroy R."/>
            <person name="Ravi A."/>
            <person name="Getino M."/>
            <person name="Pursley I."/>
            <person name="Horton D.L."/>
            <person name="Alikhan N.F."/>
            <person name="Baker D."/>
            <person name="Gharbi K."/>
            <person name="Hall N."/>
            <person name="Watson M."/>
            <person name="Adriaenssens E.M."/>
            <person name="Foster-Nyarko E."/>
            <person name="Jarju S."/>
            <person name="Secka A."/>
            <person name="Antonio M."/>
            <person name="Oren A."/>
            <person name="Chaudhuri R.R."/>
            <person name="La Ragione R."/>
            <person name="Hildebrand F."/>
            <person name="Pallen M.J."/>
        </authorList>
    </citation>
    <scope>NUCLEOTIDE SEQUENCE</scope>
    <source>
        <strain evidence="2">ChiHcec3-11533</strain>
    </source>
</reference>
<dbReference type="PROSITE" id="PS51664">
    <property type="entry name" value="YCAO"/>
    <property type="match status" value="1"/>
</dbReference>
<feature type="domain" description="YcaO" evidence="1">
    <location>
        <begin position="66"/>
        <end position="464"/>
    </location>
</feature>
<gene>
    <name evidence="2" type="ORF">IAB02_06480</name>
</gene>
<accession>A0A9D1IBG5</accession>
<dbReference type="PANTHER" id="PTHR37809:SF1">
    <property type="entry name" value="RIBOSOMAL PROTEIN S12 METHYLTHIOTRANSFERASE ACCESSORY FACTOR YCAO"/>
    <property type="match status" value="1"/>
</dbReference>
<reference evidence="2" key="1">
    <citation type="submission" date="2020-10" db="EMBL/GenBank/DDBJ databases">
        <authorList>
            <person name="Gilroy R."/>
        </authorList>
    </citation>
    <scope>NUCLEOTIDE SEQUENCE</scope>
    <source>
        <strain evidence="2">ChiHcec3-11533</strain>
    </source>
</reference>
<dbReference type="PANTHER" id="PTHR37809">
    <property type="entry name" value="RIBOSOMAL PROTEIN S12 METHYLTHIOTRANSFERASE ACCESSORY FACTOR YCAO"/>
    <property type="match status" value="1"/>
</dbReference>
<evidence type="ECO:0000313" key="2">
    <source>
        <dbReference type="EMBL" id="HIU34193.1"/>
    </source>
</evidence>
<organism evidence="2 3">
    <name type="scientific">Candidatus Pullichristensenella excrementigallinarum</name>
    <dbReference type="NCBI Taxonomy" id="2840907"/>
    <lineage>
        <taxon>Bacteria</taxon>
        <taxon>Bacillati</taxon>
        <taxon>Bacillota</taxon>
        <taxon>Clostridia</taxon>
        <taxon>Candidatus Pullichristensenella</taxon>
    </lineage>
</organism>
<dbReference type="NCBIfam" id="TIGR00702">
    <property type="entry name" value="YcaO-type kinase domain"/>
    <property type="match status" value="1"/>
</dbReference>
<dbReference type="Proteomes" id="UP000824072">
    <property type="component" value="Unassembled WGS sequence"/>
</dbReference>
<dbReference type="InterPro" id="IPR003776">
    <property type="entry name" value="YcaO-like_dom"/>
</dbReference>
<proteinExistence type="predicted"/>
<evidence type="ECO:0000313" key="3">
    <source>
        <dbReference type="Proteomes" id="UP000824072"/>
    </source>
</evidence>
<name>A0A9D1IBG5_9FIRM</name>
<dbReference type="AlphaFoldDB" id="A0A9D1IBG5"/>
<dbReference type="Gene3D" id="3.30.1330.230">
    <property type="match status" value="1"/>
</dbReference>
<protein>
    <submittedName>
        <fullName evidence="2">YcaO-like family protein</fullName>
    </submittedName>
</protein>
<sequence>MDKIGREKAYKALPPLQTVLNARRALAECDLFLFEQYYVFPVPGVSCCRIWLGDEEIEPLNIGVNGKGMNARYAQASAYGEMMERLQNGALFPMRQRRYALEKGALLYHYAPDERYLTSREAAEECGDVVEAMFHLPKGDAEAFLARTSETDRVPCVPFYSVMDGCSRLLPAELIWRAAGTNGMCAGNTPREAILQGLSEIAERYAICLLYLENTPPPVIPESVFAGTEVLRRLDTVRTNGLNYEIRDCSMGRGLPVIGLRLMRQDGSFAFHLGADPSPVTALERCLTEMFQGKPEDIDRRYHKMTLGTRPAQTASQEEKTVYWGHFTQSIASGFGAWPECICQEGAAFKGFRHARSISDEADLDDMVRSLAEMGASLFIRDNSYLGFPAYQVFIPGMSEVDFMFDAPDYSELLAWTDFAREHRTLLTLPSASSADRKRLADAVRRLEDTLLTDPLEPAKWFFSSYRLPQSVQNRFLFEAIVYAGAECWKDAERAMNRYLADAGSENAPRRLLMAVGELWGMRGEGASEGVAHGLLVDRYGEKVADRAVRYLENALSTYPNCADCETCPDSAACPYLRLIARQRFAQEKMAGAAIRQEDLGALFPRCL</sequence>
<evidence type="ECO:0000259" key="1">
    <source>
        <dbReference type="PROSITE" id="PS51664"/>
    </source>
</evidence>
<comment type="caution">
    <text evidence="2">The sequence shown here is derived from an EMBL/GenBank/DDBJ whole genome shotgun (WGS) entry which is preliminary data.</text>
</comment>